<reference evidence="2" key="1">
    <citation type="journal article" date="2019" name="Int. J. Syst. Evol. Microbiol.">
        <title>The Global Catalogue of Microorganisms (GCM) 10K type strain sequencing project: providing services to taxonomists for standard genome sequencing and annotation.</title>
        <authorList>
            <consortium name="The Broad Institute Genomics Platform"/>
            <consortium name="The Broad Institute Genome Sequencing Center for Infectious Disease"/>
            <person name="Wu L."/>
            <person name="Ma J."/>
        </authorList>
    </citation>
    <scope>NUCLEOTIDE SEQUENCE [LARGE SCALE GENOMIC DNA]</scope>
    <source>
        <strain evidence="2">JCM 17551</strain>
    </source>
</reference>
<sequence length="91" mass="10396">MGTPTKEEMAIALDEAIRLREQGGDDHFLGKSLLSLNYRFIELEHVYQALEHYLNSGQATDDHAKLIKAIEHYRDLELRAKGKEPEAKFGL</sequence>
<evidence type="ECO:0000313" key="2">
    <source>
        <dbReference type="Proteomes" id="UP001501565"/>
    </source>
</evidence>
<organism evidence="1 2">
    <name type="scientific">Litoribacillus peritrichatus</name>
    <dbReference type="NCBI Taxonomy" id="718191"/>
    <lineage>
        <taxon>Bacteria</taxon>
        <taxon>Pseudomonadati</taxon>
        <taxon>Pseudomonadota</taxon>
        <taxon>Gammaproteobacteria</taxon>
        <taxon>Oceanospirillales</taxon>
        <taxon>Oceanospirillaceae</taxon>
        <taxon>Litoribacillus</taxon>
    </lineage>
</organism>
<gene>
    <name evidence="1" type="ORF">GCM10022277_02290</name>
</gene>
<keyword evidence="2" id="KW-1185">Reference proteome</keyword>
<name>A0ABP7LYV9_9GAMM</name>
<proteinExistence type="predicted"/>
<dbReference type="EMBL" id="BAABBN010000004">
    <property type="protein sequence ID" value="GAA3911314.1"/>
    <property type="molecule type" value="Genomic_DNA"/>
</dbReference>
<comment type="caution">
    <text evidence="1">The sequence shown here is derived from an EMBL/GenBank/DDBJ whole genome shotgun (WGS) entry which is preliminary data.</text>
</comment>
<dbReference type="Proteomes" id="UP001501565">
    <property type="component" value="Unassembled WGS sequence"/>
</dbReference>
<protein>
    <submittedName>
        <fullName evidence="1">Uncharacterized protein</fullName>
    </submittedName>
</protein>
<evidence type="ECO:0000313" key="1">
    <source>
        <dbReference type="EMBL" id="GAA3911314.1"/>
    </source>
</evidence>
<accession>A0ABP7LYV9</accession>
<dbReference type="RefSeq" id="WP_344794609.1">
    <property type="nucleotide sequence ID" value="NZ_BAABBN010000004.1"/>
</dbReference>